<comment type="caution">
    <text evidence="4">The sequence shown here is derived from an EMBL/GenBank/DDBJ whole genome shotgun (WGS) entry which is preliminary data.</text>
</comment>
<dbReference type="PANTHER" id="PTHR34216:SF3">
    <property type="entry name" value="POLY-BETA-1,6-N-ACETYL-D-GLUCOSAMINE N-DEACETYLASE"/>
    <property type="match status" value="1"/>
</dbReference>
<gene>
    <name evidence="4" type="ORF">I5M27_00935</name>
</gene>
<keyword evidence="5" id="KW-1185">Reference proteome</keyword>
<dbReference type="Pfam" id="PF01522">
    <property type="entry name" value="Polysacc_deac_1"/>
    <property type="match status" value="1"/>
</dbReference>
<name>A0ABS1BX97_9BACT</name>
<keyword evidence="2" id="KW-0732">Signal</keyword>
<dbReference type="InterPro" id="IPR011330">
    <property type="entry name" value="Glyco_hydro/deAcase_b/a-brl"/>
</dbReference>
<protein>
    <submittedName>
        <fullName evidence="4">Polysaccharide deacetylase family protein</fullName>
    </submittedName>
</protein>
<evidence type="ECO:0000256" key="2">
    <source>
        <dbReference type="ARBA" id="ARBA00022729"/>
    </source>
</evidence>
<dbReference type="CDD" id="cd10918">
    <property type="entry name" value="CE4_NodB_like_5s_6s"/>
    <property type="match status" value="1"/>
</dbReference>
<feature type="domain" description="NodB homology" evidence="3">
    <location>
        <begin position="75"/>
        <end position="177"/>
    </location>
</feature>
<proteinExistence type="predicted"/>
<dbReference type="InterPro" id="IPR002509">
    <property type="entry name" value="NODB_dom"/>
</dbReference>
<dbReference type="Gene3D" id="3.20.20.370">
    <property type="entry name" value="Glycoside hydrolase/deacetylase"/>
    <property type="match status" value="1"/>
</dbReference>
<dbReference type="SUPFAM" id="SSF88713">
    <property type="entry name" value="Glycoside hydrolase/deacetylase"/>
    <property type="match status" value="1"/>
</dbReference>
<dbReference type="Proteomes" id="UP000644147">
    <property type="component" value="Unassembled WGS sequence"/>
</dbReference>
<sequence length="254" mass="28623">MHNALILHYQPAAASGSPNLSVQKEDLAAQLALIKKLRMPVVSLEELVENDRKRKRWHRHALLISCTDTFLAQNPTVFQQLKASGFPVTVFASTTENPDPERINFWQELVGAGFSLGSQGISPVDLTQLPEEKMRIALTESKRILEEITGKEVRHFLPIGDLNKKVMAAAQEAGYEALLSGKIGYNSFNADLMRLKTWKVPAQVSLKAFEHMLLRDRKELLTQELKAQALKNGRRIIEKSLFGKLKGLFRKVRV</sequence>
<reference evidence="4 5" key="1">
    <citation type="submission" date="2020-12" db="EMBL/GenBank/DDBJ databases">
        <title>Bacterial novel species Adhaeribacter sp. BT258 isolated from soil.</title>
        <authorList>
            <person name="Jung H.-Y."/>
        </authorList>
    </citation>
    <scope>NUCLEOTIDE SEQUENCE [LARGE SCALE GENOMIC DNA]</scope>
    <source>
        <strain evidence="4 5">BT258</strain>
    </source>
</reference>
<evidence type="ECO:0000313" key="4">
    <source>
        <dbReference type="EMBL" id="MBK0401526.1"/>
    </source>
</evidence>
<evidence type="ECO:0000313" key="5">
    <source>
        <dbReference type="Proteomes" id="UP000644147"/>
    </source>
</evidence>
<comment type="subcellular location">
    <subcellularLocation>
        <location evidence="1">Secreted</location>
    </subcellularLocation>
</comment>
<accession>A0ABS1BX97</accession>
<dbReference type="InterPro" id="IPR051398">
    <property type="entry name" value="Polysacch_Deacetylase"/>
</dbReference>
<evidence type="ECO:0000259" key="3">
    <source>
        <dbReference type="Pfam" id="PF01522"/>
    </source>
</evidence>
<organism evidence="4 5">
    <name type="scientific">Adhaeribacter terrigena</name>
    <dbReference type="NCBI Taxonomy" id="2793070"/>
    <lineage>
        <taxon>Bacteria</taxon>
        <taxon>Pseudomonadati</taxon>
        <taxon>Bacteroidota</taxon>
        <taxon>Cytophagia</taxon>
        <taxon>Cytophagales</taxon>
        <taxon>Hymenobacteraceae</taxon>
        <taxon>Adhaeribacter</taxon>
    </lineage>
</organism>
<dbReference type="EMBL" id="JAEHFX010000001">
    <property type="protein sequence ID" value="MBK0401526.1"/>
    <property type="molecule type" value="Genomic_DNA"/>
</dbReference>
<evidence type="ECO:0000256" key="1">
    <source>
        <dbReference type="ARBA" id="ARBA00004613"/>
    </source>
</evidence>
<dbReference type="PANTHER" id="PTHR34216">
    <property type="match status" value="1"/>
</dbReference>
<dbReference type="RefSeq" id="WP_200504156.1">
    <property type="nucleotide sequence ID" value="NZ_JAEHFX010000001.1"/>
</dbReference>